<dbReference type="EnsemblMetazoa" id="ACHR005364-RA">
    <property type="protein sequence ID" value="ACHR005364-PA"/>
    <property type="gene ID" value="ACHR005364"/>
</dbReference>
<feature type="compositionally biased region" description="Acidic residues" evidence="5">
    <location>
        <begin position="108"/>
        <end position="128"/>
    </location>
</feature>
<feature type="compositionally biased region" description="Acidic residues" evidence="5">
    <location>
        <begin position="150"/>
        <end position="169"/>
    </location>
</feature>
<name>A0A182K3M9_9DIPT</name>
<reference evidence="6" key="2">
    <citation type="submission" date="2020-05" db="UniProtKB">
        <authorList>
            <consortium name="EnsemblMetazoa"/>
        </authorList>
    </citation>
    <scope>IDENTIFICATION</scope>
    <source>
        <strain evidence="6">ACHKN1017</strain>
    </source>
</reference>
<evidence type="ECO:0000256" key="5">
    <source>
        <dbReference type="SAM" id="MobiDB-lite"/>
    </source>
</evidence>
<accession>A0A182K3M9</accession>
<feature type="compositionally biased region" description="Basic and acidic residues" evidence="5">
    <location>
        <begin position="554"/>
        <end position="570"/>
    </location>
</feature>
<feature type="region of interest" description="Disordered" evidence="5">
    <location>
        <begin position="93"/>
        <end position="179"/>
    </location>
</feature>
<organism evidence="6 7">
    <name type="scientific">Anopheles christyi</name>
    <dbReference type="NCBI Taxonomy" id="43041"/>
    <lineage>
        <taxon>Eukaryota</taxon>
        <taxon>Metazoa</taxon>
        <taxon>Ecdysozoa</taxon>
        <taxon>Arthropoda</taxon>
        <taxon>Hexapoda</taxon>
        <taxon>Insecta</taxon>
        <taxon>Pterygota</taxon>
        <taxon>Neoptera</taxon>
        <taxon>Endopterygota</taxon>
        <taxon>Diptera</taxon>
        <taxon>Nematocera</taxon>
        <taxon>Culicoidea</taxon>
        <taxon>Culicidae</taxon>
        <taxon>Anophelinae</taxon>
        <taxon>Anopheles</taxon>
    </lineage>
</organism>
<dbReference type="PROSITE" id="PS50082">
    <property type="entry name" value="WD_REPEATS_2"/>
    <property type="match status" value="2"/>
</dbReference>
<dbReference type="PROSITE" id="PS00678">
    <property type="entry name" value="WD_REPEATS_1"/>
    <property type="match status" value="2"/>
</dbReference>
<keyword evidence="7" id="KW-1185">Reference proteome</keyword>
<dbReference type="PANTHER" id="PTHR16017:SF0">
    <property type="entry name" value="WD REPEAT-CONTAINING PROTEIN 70"/>
    <property type="match status" value="1"/>
</dbReference>
<dbReference type="PANTHER" id="PTHR16017">
    <property type="entry name" value="GASTRULATION DEFECTIVE PROTEIN 1-RELATED"/>
    <property type="match status" value="1"/>
</dbReference>
<evidence type="ECO:0000256" key="3">
    <source>
        <dbReference type="ARBA" id="ARBA00038343"/>
    </source>
</evidence>
<feature type="repeat" description="WD" evidence="4">
    <location>
        <begin position="379"/>
        <end position="413"/>
    </location>
</feature>
<dbReference type="VEuPathDB" id="VectorBase:ACHR005364"/>
<feature type="region of interest" description="Disordered" evidence="5">
    <location>
        <begin position="554"/>
        <end position="584"/>
    </location>
</feature>
<keyword evidence="1 4" id="KW-0853">WD repeat</keyword>
<feature type="compositionally biased region" description="Low complexity" evidence="5">
    <location>
        <begin position="30"/>
        <end position="40"/>
    </location>
</feature>
<feature type="repeat" description="WD" evidence="4">
    <location>
        <begin position="182"/>
        <end position="223"/>
    </location>
</feature>
<dbReference type="FunFam" id="2.130.10.10:FF:001228">
    <property type="entry name" value="Predicted protein"/>
    <property type="match status" value="1"/>
</dbReference>
<dbReference type="SUPFAM" id="SSF50978">
    <property type="entry name" value="WD40 repeat-like"/>
    <property type="match status" value="1"/>
</dbReference>
<feature type="region of interest" description="Disordered" evidence="5">
    <location>
        <begin position="632"/>
        <end position="653"/>
    </location>
</feature>
<feature type="region of interest" description="Disordered" evidence="5">
    <location>
        <begin position="1"/>
        <end position="51"/>
    </location>
</feature>
<dbReference type="AlphaFoldDB" id="A0A182K3M9"/>
<dbReference type="GO" id="GO:0035861">
    <property type="term" value="C:site of double-strand break"/>
    <property type="evidence" value="ECO:0007669"/>
    <property type="project" value="TreeGrafter"/>
</dbReference>
<dbReference type="InterPro" id="IPR001680">
    <property type="entry name" value="WD40_rpt"/>
</dbReference>
<evidence type="ECO:0000256" key="4">
    <source>
        <dbReference type="PROSITE-ProRule" id="PRU00221"/>
    </source>
</evidence>
<reference evidence="7" key="1">
    <citation type="submission" date="2013-03" db="EMBL/GenBank/DDBJ databases">
        <title>The Genome Sequence of Anopheles christyi ACHKN1017.</title>
        <authorList>
            <consortium name="The Broad Institute Genomics Platform"/>
            <person name="Neafsey D.E."/>
            <person name="Besansky N."/>
            <person name="Walker B."/>
            <person name="Young S.K."/>
            <person name="Zeng Q."/>
            <person name="Gargeya S."/>
            <person name="Fitzgerald M."/>
            <person name="Haas B."/>
            <person name="Abouelleil A."/>
            <person name="Allen A.W."/>
            <person name="Alvarado L."/>
            <person name="Arachchi H.M."/>
            <person name="Berlin A.M."/>
            <person name="Chapman S.B."/>
            <person name="Gainer-Dewar J."/>
            <person name="Goldberg J."/>
            <person name="Griggs A."/>
            <person name="Gujja S."/>
            <person name="Hansen M."/>
            <person name="Howarth C."/>
            <person name="Imamovic A."/>
            <person name="Ireland A."/>
            <person name="Larimer J."/>
            <person name="McCowan C."/>
            <person name="Murphy C."/>
            <person name="Pearson M."/>
            <person name="Poon T.W."/>
            <person name="Priest M."/>
            <person name="Roberts A."/>
            <person name="Saif S."/>
            <person name="Shea T."/>
            <person name="Sisk P."/>
            <person name="Sykes S."/>
            <person name="Wortman J."/>
            <person name="Nusbaum C."/>
            <person name="Birren B."/>
        </authorList>
    </citation>
    <scope>NUCLEOTIDE SEQUENCE [LARGE SCALE GENOMIC DNA]</scope>
    <source>
        <strain evidence="7">ACHKN1017</strain>
    </source>
</reference>
<comment type="similarity">
    <text evidence="3">Belongs to the WD repeat GAD-1 family.</text>
</comment>
<dbReference type="FunFam" id="2.130.10.10:FF:001038">
    <property type="entry name" value="WD repeat domain 70"/>
    <property type="match status" value="1"/>
</dbReference>
<dbReference type="STRING" id="43041.A0A182K3M9"/>
<keyword evidence="2" id="KW-0677">Repeat</keyword>
<feature type="compositionally biased region" description="Polar residues" evidence="5">
    <location>
        <begin position="13"/>
        <end position="29"/>
    </location>
</feature>
<evidence type="ECO:0000313" key="7">
    <source>
        <dbReference type="Proteomes" id="UP000075881"/>
    </source>
</evidence>
<dbReference type="InterPro" id="IPR036322">
    <property type="entry name" value="WD40_repeat_dom_sf"/>
</dbReference>
<evidence type="ECO:0000313" key="6">
    <source>
        <dbReference type="EnsemblMetazoa" id="ACHR005364-PA"/>
    </source>
</evidence>
<dbReference type="InterPro" id="IPR051858">
    <property type="entry name" value="WD_repeat_GAD-1"/>
</dbReference>
<sequence>MNRGKITFGKINLKSSAPETSTNASADNPSTSSDGSVSGFGSFGRKDNAQDDAVERISAELDNSKLQEVMGISGFGRKVAKQFDINEMIQKAKQIAPKAAVDEKAIIDPDDDKEDKDEADDDDEDEEVIGPVPTGSGEVTDGRRKKADKEDDSDSDDDDDDDDEFDEDAPINKLPHSHEVEMHHGNKAVIALASDPSGVRLASGSMDYNLNFWDFSGMDKSMKSFRSLQPCENHPIRNLSYSFSGDMMLVVSGSSQAKVLDRDGFEKMECVKGDQYIADMSKTKGHIAGLTSGCWSPVRREEFLTSGMDSTLRTWVFAKTKEQRAVIKTRAQGGLKTIPTSCAYNRDGTLIAAGCSDGSLQTWDTRKMFVHTTHCIRDAHTKGSDISSVLFSYSGFQLASRSMDETLKLWDMRAFKKPLHVFDGLFSRYDTTDCCYSPDDTMILTGESLPKGSKQANLYVYDTKTFGLVTKLPITDSHVIRTLWHPKLNQIFVGCGNGIIRGLYDEKRSMRGAKLCVVRTHRKKKESEIQGTTQIITPHALPMFRQEKTRSVRKKLEKDRLDPVKSKRPDLPITSGQGGRVASSGGTLSSYVIRNLGLSKRVEDDQDPREAILKYAKEAAENPYWIAPAYSKTQPKPIFNSEDEPDAKKTKTE</sequence>
<proteinExistence type="inferred from homology"/>
<evidence type="ECO:0000256" key="1">
    <source>
        <dbReference type="ARBA" id="ARBA00022574"/>
    </source>
</evidence>
<dbReference type="Pfam" id="PF00400">
    <property type="entry name" value="WD40"/>
    <property type="match status" value="3"/>
</dbReference>
<dbReference type="Proteomes" id="UP000075881">
    <property type="component" value="Unassembled WGS sequence"/>
</dbReference>
<dbReference type="InterPro" id="IPR015943">
    <property type="entry name" value="WD40/YVTN_repeat-like_dom_sf"/>
</dbReference>
<dbReference type="GO" id="GO:0005634">
    <property type="term" value="C:nucleus"/>
    <property type="evidence" value="ECO:0007669"/>
    <property type="project" value="TreeGrafter"/>
</dbReference>
<dbReference type="Gene3D" id="2.130.10.10">
    <property type="entry name" value="YVTN repeat-like/Quinoprotein amine dehydrogenase"/>
    <property type="match status" value="2"/>
</dbReference>
<evidence type="ECO:0000256" key="2">
    <source>
        <dbReference type="ARBA" id="ARBA00022737"/>
    </source>
</evidence>
<protein>
    <submittedName>
        <fullName evidence="6">WD_REPEATS_REGION domain-containing protein</fullName>
    </submittedName>
</protein>
<dbReference type="InterPro" id="IPR019775">
    <property type="entry name" value="WD40_repeat_CS"/>
</dbReference>
<dbReference type="SMART" id="SM00320">
    <property type="entry name" value="WD40"/>
    <property type="match status" value="6"/>
</dbReference>